<dbReference type="PANTHER" id="PTHR32329:SF2">
    <property type="entry name" value="BIFUNCTIONAL PROTEIN [INCLUDES 2-HYDROXYACYL-COA DEHYDRATASE (N-TER) AND ITS ACTIVATOR DOMAIN (C_TERM)"/>
    <property type="match status" value="1"/>
</dbReference>
<dbReference type="PANTHER" id="PTHR32329">
    <property type="entry name" value="BIFUNCTIONAL PROTEIN [INCLUDES 2-HYDROXYACYL-COA DEHYDRATASE (N-TER) AND ITS ACTIVATOR DOMAIN (C_TERM)-RELATED"/>
    <property type="match status" value="1"/>
</dbReference>
<dbReference type="InterPro" id="IPR008275">
    <property type="entry name" value="CoA_E_activase_dom"/>
</dbReference>
<keyword evidence="2" id="KW-0479">Metal-binding</keyword>
<keyword evidence="7" id="KW-1185">Reference proteome</keyword>
<protein>
    <submittedName>
        <fullName evidence="6">CoA-substrate-specific enzyme activase, putative</fullName>
    </submittedName>
</protein>
<dbReference type="STRING" id="112901.SAMN04488500_101194"/>
<evidence type="ECO:0000256" key="3">
    <source>
        <dbReference type="ARBA" id="ARBA00023004"/>
    </source>
</evidence>
<dbReference type="Pfam" id="PF01869">
    <property type="entry name" value="BcrAD_BadFG"/>
    <property type="match status" value="1"/>
</dbReference>
<dbReference type="GO" id="GO:0046872">
    <property type="term" value="F:metal ion binding"/>
    <property type="evidence" value="ECO:0007669"/>
    <property type="project" value="UniProtKB-KW"/>
</dbReference>
<evidence type="ECO:0000256" key="1">
    <source>
        <dbReference type="ARBA" id="ARBA00001966"/>
    </source>
</evidence>
<gene>
    <name evidence="6" type="ORF">SAMN04488500_101194</name>
</gene>
<reference evidence="6 7" key="1">
    <citation type="submission" date="2017-04" db="EMBL/GenBank/DDBJ databases">
        <authorList>
            <person name="Afonso C.L."/>
            <person name="Miller P.J."/>
            <person name="Scott M.A."/>
            <person name="Spackman E."/>
            <person name="Goraichik I."/>
            <person name="Dimitrov K.M."/>
            <person name="Suarez D.L."/>
            <person name="Swayne D.E."/>
        </authorList>
    </citation>
    <scope>NUCLEOTIDE SEQUENCE [LARGE SCALE GENOMIC DNA]</scope>
    <source>
        <strain evidence="6 7">DSM 5090</strain>
    </source>
</reference>
<evidence type="ECO:0000313" key="7">
    <source>
        <dbReference type="Proteomes" id="UP000192738"/>
    </source>
</evidence>
<proteinExistence type="predicted"/>
<comment type="cofactor">
    <cofactor evidence="1">
        <name>[4Fe-4S] cluster</name>
        <dbReference type="ChEBI" id="CHEBI:49883"/>
    </cofactor>
</comment>
<dbReference type="SUPFAM" id="SSF53067">
    <property type="entry name" value="Actin-like ATPase domain"/>
    <property type="match status" value="1"/>
</dbReference>
<dbReference type="GO" id="GO:0051536">
    <property type="term" value="F:iron-sulfur cluster binding"/>
    <property type="evidence" value="ECO:0007669"/>
    <property type="project" value="UniProtKB-KW"/>
</dbReference>
<dbReference type="InterPro" id="IPR043129">
    <property type="entry name" value="ATPase_NBD"/>
</dbReference>
<accession>A0A1W1YAT5</accession>
<keyword evidence="3" id="KW-0408">Iron</keyword>
<evidence type="ECO:0000256" key="4">
    <source>
        <dbReference type="ARBA" id="ARBA00023014"/>
    </source>
</evidence>
<evidence type="ECO:0000313" key="6">
    <source>
        <dbReference type="EMBL" id="SMC33277.1"/>
    </source>
</evidence>
<dbReference type="AlphaFoldDB" id="A0A1W1YAT5"/>
<organism evidence="6 7">
    <name type="scientific">Sporomusa malonica</name>
    <dbReference type="NCBI Taxonomy" id="112901"/>
    <lineage>
        <taxon>Bacteria</taxon>
        <taxon>Bacillati</taxon>
        <taxon>Bacillota</taxon>
        <taxon>Negativicutes</taxon>
        <taxon>Selenomonadales</taxon>
        <taxon>Sporomusaceae</taxon>
        <taxon>Sporomusa</taxon>
    </lineage>
</organism>
<feature type="domain" description="ATPase BadF/BadG/BcrA/BcrD type" evidence="5">
    <location>
        <begin position="33"/>
        <end position="279"/>
    </location>
</feature>
<dbReference type="NCBIfam" id="TIGR00241">
    <property type="entry name" value="CoA_E_activ"/>
    <property type="match status" value="1"/>
</dbReference>
<evidence type="ECO:0000259" key="5">
    <source>
        <dbReference type="Pfam" id="PF01869"/>
    </source>
</evidence>
<dbReference type="CDD" id="cd24036">
    <property type="entry name" value="ASKHA_NBD_BcrAD_BadFG_HgdC_HadI"/>
    <property type="match status" value="1"/>
</dbReference>
<dbReference type="EMBL" id="FWXI01000001">
    <property type="protein sequence ID" value="SMC33277.1"/>
    <property type="molecule type" value="Genomic_DNA"/>
</dbReference>
<dbReference type="InterPro" id="IPR002731">
    <property type="entry name" value="ATPase_BadF"/>
</dbReference>
<dbReference type="Proteomes" id="UP000192738">
    <property type="component" value="Unassembled WGS sequence"/>
</dbReference>
<keyword evidence="4" id="KW-0411">Iron-sulfur</keyword>
<dbReference type="InterPro" id="IPR051805">
    <property type="entry name" value="Dehydratase_Activator_Redct"/>
</dbReference>
<dbReference type="Gene3D" id="3.30.420.40">
    <property type="match status" value="2"/>
</dbReference>
<name>A0A1W1YAT5_9FIRM</name>
<sequence length="285" mass="30188">MIANMTIEYFYNITIVNLLQIYDRWSMKDKIVVGIDAGSSAIKLSLYDGETMESFLSPAGWNPKEQAAGLLQETLAARGINCAAYIVGTGYGRLNLPFVTKAMTEITCHARGAVYLMPEARTVIDIGGQDAKAIRVDAQGKVQDFVMNDKCAAGTGRFLQVMANALGLDVAEIGSIEVGVGSQVCTINSMCTVFAESEVIGLVNRGVSREAIIAALYVSIANRVAAMAAGIQPAPPVAFTGGVAKNQALKCQLEIRLGLPVITVEQAVFAGSIGAALYAWDALNK</sequence>
<evidence type="ECO:0000256" key="2">
    <source>
        <dbReference type="ARBA" id="ARBA00022723"/>
    </source>
</evidence>